<dbReference type="InterPro" id="IPR013216">
    <property type="entry name" value="Methyltransf_11"/>
</dbReference>
<keyword evidence="2" id="KW-0489">Methyltransferase</keyword>
<organism evidence="2 3">
    <name type="scientific">Planctopirus ephydatiae</name>
    <dbReference type="NCBI Taxonomy" id="2528019"/>
    <lineage>
        <taxon>Bacteria</taxon>
        <taxon>Pseudomonadati</taxon>
        <taxon>Planctomycetota</taxon>
        <taxon>Planctomycetia</taxon>
        <taxon>Planctomycetales</taxon>
        <taxon>Planctomycetaceae</taxon>
        <taxon>Planctopirus</taxon>
    </lineage>
</organism>
<dbReference type="SUPFAM" id="SSF53335">
    <property type="entry name" value="S-adenosyl-L-methionine-dependent methyltransferases"/>
    <property type="match status" value="1"/>
</dbReference>
<dbReference type="Pfam" id="PF08241">
    <property type="entry name" value="Methyltransf_11"/>
    <property type="match status" value="1"/>
</dbReference>
<dbReference type="CDD" id="cd02440">
    <property type="entry name" value="AdoMet_MTases"/>
    <property type="match status" value="1"/>
</dbReference>
<gene>
    <name evidence="2" type="ORF">Spb1_03880</name>
</gene>
<dbReference type="KEGG" id="peh:Spb1_03880"/>
<dbReference type="InterPro" id="IPR029063">
    <property type="entry name" value="SAM-dependent_MTases_sf"/>
</dbReference>
<dbReference type="Gene3D" id="3.40.50.150">
    <property type="entry name" value="Vaccinia Virus protein VP39"/>
    <property type="match status" value="1"/>
</dbReference>
<feature type="domain" description="Methyltransferase type 11" evidence="1">
    <location>
        <begin position="30"/>
        <end position="125"/>
    </location>
</feature>
<dbReference type="Proteomes" id="UP000315349">
    <property type="component" value="Chromosome"/>
</dbReference>
<dbReference type="PANTHER" id="PTHR43591:SF110">
    <property type="entry name" value="RHODANESE DOMAIN-CONTAINING PROTEIN"/>
    <property type="match status" value="1"/>
</dbReference>
<dbReference type="EC" id="2.1.1.-" evidence="2"/>
<proteinExistence type="predicted"/>
<name>A0A518GIV1_9PLAN</name>
<dbReference type="GO" id="GO:0008757">
    <property type="term" value="F:S-adenosylmethionine-dependent methyltransferase activity"/>
    <property type="evidence" value="ECO:0007669"/>
    <property type="project" value="InterPro"/>
</dbReference>
<dbReference type="PANTHER" id="PTHR43591">
    <property type="entry name" value="METHYLTRANSFERASE"/>
    <property type="match status" value="1"/>
</dbReference>
<dbReference type="EMBL" id="CP036299">
    <property type="protein sequence ID" value="QDV28525.1"/>
    <property type="molecule type" value="Genomic_DNA"/>
</dbReference>
<evidence type="ECO:0000259" key="1">
    <source>
        <dbReference type="Pfam" id="PF08241"/>
    </source>
</evidence>
<reference evidence="2 3" key="1">
    <citation type="submission" date="2019-02" db="EMBL/GenBank/DDBJ databases">
        <title>Deep-cultivation of Planctomycetes and their phenomic and genomic characterization uncovers novel biology.</title>
        <authorList>
            <person name="Wiegand S."/>
            <person name="Jogler M."/>
            <person name="Boedeker C."/>
            <person name="Pinto D."/>
            <person name="Vollmers J."/>
            <person name="Rivas-Marin E."/>
            <person name="Kohn T."/>
            <person name="Peeters S.H."/>
            <person name="Heuer A."/>
            <person name="Rast P."/>
            <person name="Oberbeckmann S."/>
            <person name="Bunk B."/>
            <person name="Jeske O."/>
            <person name="Meyerdierks A."/>
            <person name="Storesund J.E."/>
            <person name="Kallscheuer N."/>
            <person name="Luecker S."/>
            <person name="Lage O.M."/>
            <person name="Pohl T."/>
            <person name="Merkel B.J."/>
            <person name="Hornburger P."/>
            <person name="Mueller R.-W."/>
            <person name="Bruemmer F."/>
            <person name="Labrenz M."/>
            <person name="Spormann A.M."/>
            <person name="Op den Camp H."/>
            <person name="Overmann J."/>
            <person name="Amann R."/>
            <person name="Jetten M.S.M."/>
            <person name="Mascher T."/>
            <person name="Medema M.H."/>
            <person name="Devos D.P."/>
            <person name="Kaster A.-K."/>
            <person name="Ovreas L."/>
            <person name="Rohde M."/>
            <person name="Galperin M.Y."/>
            <person name="Jogler C."/>
        </authorList>
    </citation>
    <scope>NUCLEOTIDE SEQUENCE [LARGE SCALE GENOMIC DNA]</scope>
    <source>
        <strain evidence="2 3">Spb1</strain>
    </source>
</reference>
<evidence type="ECO:0000313" key="2">
    <source>
        <dbReference type="EMBL" id="QDV28525.1"/>
    </source>
</evidence>
<protein>
    <submittedName>
        <fullName evidence="2">Putative S-adenosylmethionine-dependent methyltransferase/MSMEI_2290</fullName>
        <ecNumber evidence="2">2.1.1.-</ecNumber>
    </submittedName>
</protein>
<evidence type="ECO:0000313" key="3">
    <source>
        <dbReference type="Proteomes" id="UP000315349"/>
    </source>
</evidence>
<keyword evidence="2" id="KW-0808">Transferase</keyword>
<keyword evidence="3" id="KW-1185">Reference proteome</keyword>
<dbReference type="AlphaFoldDB" id="A0A518GIV1"/>
<sequence>MGRWCPPWVKFQHLERYRWACRYVKERVVLDAACGTGYGSQMLLHQGKAALVYGVDLSEAAIKEATSCLADENARWSLGDVTKLDFQNDSIDVYVSFETLEHVPNDVGYVAEAARVVKPDGVFLCSTPNRKLFHPGATLETKPQNPFHVREYVKEELESLLKNHFGEISWFGQTAFSQGYTRFLSAISQTSKTLSFRSHQATKLMTMSFASSVRHAVLPLEELPQAEVLVACCSLPKKP</sequence>
<accession>A0A518GIV1</accession>
<dbReference type="RefSeq" id="WP_186377734.1">
    <property type="nucleotide sequence ID" value="NZ_CP036299.1"/>
</dbReference>
<dbReference type="GO" id="GO:0032259">
    <property type="term" value="P:methylation"/>
    <property type="evidence" value="ECO:0007669"/>
    <property type="project" value="UniProtKB-KW"/>
</dbReference>